<dbReference type="GO" id="GO:0016618">
    <property type="term" value="F:hydroxypyruvate reductase [NAD(P)H] activity"/>
    <property type="evidence" value="ECO:0007669"/>
    <property type="project" value="TreeGrafter"/>
</dbReference>
<dbReference type="PROSITE" id="PS00670">
    <property type="entry name" value="D_2_HYDROXYACID_DH_2"/>
    <property type="match status" value="1"/>
</dbReference>
<dbReference type="GO" id="GO:0005829">
    <property type="term" value="C:cytosol"/>
    <property type="evidence" value="ECO:0007669"/>
    <property type="project" value="TreeGrafter"/>
</dbReference>
<dbReference type="SUPFAM" id="SSF51735">
    <property type="entry name" value="NAD(P)-binding Rossmann-fold domains"/>
    <property type="match status" value="1"/>
</dbReference>
<dbReference type="Pfam" id="PF02826">
    <property type="entry name" value="2-Hacid_dh_C"/>
    <property type="match status" value="1"/>
</dbReference>
<evidence type="ECO:0000313" key="7">
    <source>
        <dbReference type="EMBL" id="KAK3057632.1"/>
    </source>
</evidence>
<dbReference type="GO" id="GO:0051287">
    <property type="term" value="F:NAD binding"/>
    <property type="evidence" value="ECO:0007669"/>
    <property type="project" value="InterPro"/>
</dbReference>
<dbReference type="InterPro" id="IPR006140">
    <property type="entry name" value="D-isomer_DH_NAD-bd"/>
</dbReference>
<feature type="domain" description="D-isomer specific 2-hydroxyacid dehydrogenase NAD-binding" evidence="6">
    <location>
        <begin position="125"/>
        <end position="300"/>
    </location>
</feature>
<dbReference type="InterPro" id="IPR029753">
    <property type="entry name" value="D-isomer_DH_CS"/>
</dbReference>
<reference evidence="7" key="1">
    <citation type="submission" date="2023-04" db="EMBL/GenBank/DDBJ databases">
        <title>Black Yeasts Isolated from many extreme environments.</title>
        <authorList>
            <person name="Coleine C."/>
            <person name="Stajich J.E."/>
            <person name="Selbmann L."/>
        </authorList>
    </citation>
    <scope>NUCLEOTIDE SEQUENCE</scope>
    <source>
        <strain evidence="7">CCFEE 5312</strain>
    </source>
</reference>
<dbReference type="Pfam" id="PF00389">
    <property type="entry name" value="2-Hacid_dh"/>
    <property type="match status" value="1"/>
</dbReference>
<comment type="similarity">
    <text evidence="1 4">Belongs to the D-isomer specific 2-hydroxyacid dehydrogenase family.</text>
</comment>
<dbReference type="AlphaFoldDB" id="A0AAJ0LW92"/>
<evidence type="ECO:0000256" key="2">
    <source>
        <dbReference type="ARBA" id="ARBA00023002"/>
    </source>
</evidence>
<dbReference type="PANTHER" id="PTHR10996:SF269">
    <property type="entry name" value="HYPOTHETICAL D-ISOMER SPECIFIC 2-HYDROXYACID DEHYDROGENASE (EUROFUNG)"/>
    <property type="match status" value="1"/>
</dbReference>
<feature type="domain" description="D-isomer specific 2-hydroxyacid dehydrogenase catalytic" evidence="5">
    <location>
        <begin position="14"/>
        <end position="332"/>
    </location>
</feature>
<evidence type="ECO:0000259" key="5">
    <source>
        <dbReference type="Pfam" id="PF00389"/>
    </source>
</evidence>
<keyword evidence="2 4" id="KW-0560">Oxidoreductase</keyword>
<dbReference type="InterPro" id="IPR050223">
    <property type="entry name" value="D-isomer_2-hydroxyacid_DH"/>
</dbReference>
<dbReference type="InterPro" id="IPR006139">
    <property type="entry name" value="D-isomer_2_OHA_DH_cat_dom"/>
</dbReference>
<dbReference type="PROSITE" id="PS00671">
    <property type="entry name" value="D_2_HYDROXYACID_DH_3"/>
    <property type="match status" value="1"/>
</dbReference>
<accession>A0AAJ0LW92</accession>
<keyword evidence="8" id="KW-1185">Reference proteome</keyword>
<dbReference type="FunFam" id="3.40.50.720:FF:000203">
    <property type="entry name" value="D-3-phosphoglycerate dehydrogenase (SerA)"/>
    <property type="match status" value="1"/>
</dbReference>
<dbReference type="InterPro" id="IPR036291">
    <property type="entry name" value="NAD(P)-bd_dom_sf"/>
</dbReference>
<evidence type="ECO:0000256" key="1">
    <source>
        <dbReference type="ARBA" id="ARBA00005854"/>
    </source>
</evidence>
<evidence type="ECO:0000313" key="8">
    <source>
        <dbReference type="Proteomes" id="UP001271007"/>
    </source>
</evidence>
<dbReference type="PANTHER" id="PTHR10996">
    <property type="entry name" value="2-HYDROXYACID DEHYDROGENASE-RELATED"/>
    <property type="match status" value="1"/>
</dbReference>
<evidence type="ECO:0000259" key="6">
    <source>
        <dbReference type="Pfam" id="PF02826"/>
    </source>
</evidence>
<dbReference type="SUPFAM" id="SSF52283">
    <property type="entry name" value="Formate/glycerate dehydrogenase catalytic domain-like"/>
    <property type="match status" value="1"/>
</dbReference>
<dbReference type="Proteomes" id="UP001271007">
    <property type="component" value="Unassembled WGS sequence"/>
</dbReference>
<evidence type="ECO:0000256" key="4">
    <source>
        <dbReference type="RuleBase" id="RU003719"/>
    </source>
</evidence>
<keyword evidence="3" id="KW-0520">NAD</keyword>
<evidence type="ECO:0000256" key="3">
    <source>
        <dbReference type="ARBA" id="ARBA00023027"/>
    </source>
</evidence>
<organism evidence="7 8">
    <name type="scientific">Extremus antarcticus</name>
    <dbReference type="NCBI Taxonomy" id="702011"/>
    <lineage>
        <taxon>Eukaryota</taxon>
        <taxon>Fungi</taxon>
        <taxon>Dikarya</taxon>
        <taxon>Ascomycota</taxon>
        <taxon>Pezizomycotina</taxon>
        <taxon>Dothideomycetes</taxon>
        <taxon>Dothideomycetidae</taxon>
        <taxon>Mycosphaerellales</taxon>
        <taxon>Extremaceae</taxon>
        <taxon>Extremus</taxon>
    </lineage>
</organism>
<protein>
    <submittedName>
        <fullName evidence="7">Uncharacterized protein</fullName>
    </submittedName>
</protein>
<proteinExistence type="inferred from homology"/>
<gene>
    <name evidence="7" type="ORF">LTR09_001816</name>
</gene>
<comment type="caution">
    <text evidence="7">The sequence shown here is derived from an EMBL/GenBank/DDBJ whole genome shotgun (WGS) entry which is preliminary data.</text>
</comment>
<name>A0AAJ0LW92_9PEZI</name>
<dbReference type="Gene3D" id="3.40.50.720">
    <property type="entry name" value="NAD(P)-binding Rossmann-like Domain"/>
    <property type="match status" value="2"/>
</dbReference>
<dbReference type="CDD" id="cd12168">
    <property type="entry name" value="Mand_dh_like"/>
    <property type="match status" value="1"/>
</dbReference>
<dbReference type="EMBL" id="JAWDJX010000003">
    <property type="protein sequence ID" value="KAK3057632.1"/>
    <property type="molecule type" value="Genomic_DNA"/>
</dbReference>
<sequence>MNARKKVLVLGSPLDYVDKQYLEDFQKKYQLDVLQAKDRSETKEKLRKKVAQDGPYDALVVKMGTIPYEPFDKDLLGAIVPQCQIIASASAGFNEFDVDWMTSAGIWFCNTLDSVSEATADMAIFLILAVLRNTSLAEKQARSGQWKTGLTPSQDPVGKTLGIVGLGAIGKYVALKAKVFNMRGKYYNRHRLPAEEEEKYSVTYCEDLHTLLSSSDIVSLHTPFNAATTGLISYKEFEVMKHGSFLINTARGAVVDEEAMIQALESGKLARAGLDVFPDEPNIKDYFMKSDKVVLQPHMGGLTESAFAKSEKECLENIRALFEKGTPNSPVNQPKK</sequence>
<dbReference type="GO" id="GO:0030267">
    <property type="term" value="F:glyoxylate reductase (NADPH) activity"/>
    <property type="evidence" value="ECO:0007669"/>
    <property type="project" value="TreeGrafter"/>
</dbReference>